<feature type="domain" description="PhoD-like phosphatase metallophosphatase" evidence="1">
    <location>
        <begin position="372"/>
        <end position="675"/>
    </location>
</feature>
<dbReference type="RefSeq" id="WP_235310569.1">
    <property type="nucleotide sequence ID" value="NZ_JAKGAS010000001.1"/>
</dbReference>
<evidence type="ECO:0000313" key="3">
    <source>
        <dbReference type="Proteomes" id="UP001521137"/>
    </source>
</evidence>
<keyword evidence="3" id="KW-1185">Reference proteome</keyword>
<dbReference type="EMBL" id="JAKGAS010000001">
    <property type="protein sequence ID" value="MCF2947057.1"/>
    <property type="molecule type" value="Genomic_DNA"/>
</dbReference>
<evidence type="ECO:0000259" key="1">
    <source>
        <dbReference type="Pfam" id="PF09423"/>
    </source>
</evidence>
<dbReference type="InterPro" id="IPR052900">
    <property type="entry name" value="Phospholipid_Metab_Enz"/>
</dbReference>
<name>A0ABS9D3N9_9ALTE</name>
<dbReference type="PROSITE" id="PS51257">
    <property type="entry name" value="PROKAR_LIPOPROTEIN"/>
    <property type="match status" value="1"/>
</dbReference>
<comment type="caution">
    <text evidence="2">The sequence shown here is derived from an EMBL/GenBank/DDBJ whole genome shotgun (WGS) entry which is preliminary data.</text>
</comment>
<evidence type="ECO:0000313" key="2">
    <source>
        <dbReference type="EMBL" id="MCF2947057.1"/>
    </source>
</evidence>
<dbReference type="SUPFAM" id="SSF56300">
    <property type="entry name" value="Metallo-dependent phosphatases"/>
    <property type="match status" value="1"/>
</dbReference>
<proteinExistence type="predicted"/>
<dbReference type="PANTHER" id="PTHR43606:SF2">
    <property type="entry name" value="ALKALINE PHOSPHATASE FAMILY PROTEIN (AFU_ORTHOLOGUE AFUA_5G03860)"/>
    <property type="match status" value="1"/>
</dbReference>
<reference evidence="2 3" key="1">
    <citation type="submission" date="2022-01" db="EMBL/GenBank/DDBJ databases">
        <title>Paraglaciecola sp. G1-23.</title>
        <authorList>
            <person name="Jin M.S."/>
            <person name="Han D.M."/>
            <person name="Kim H.M."/>
            <person name="Jeon C.O."/>
        </authorList>
    </citation>
    <scope>NUCLEOTIDE SEQUENCE [LARGE SCALE GENOMIC DNA]</scope>
    <source>
        <strain evidence="2 3">G1-23</strain>
    </source>
</reference>
<protein>
    <submittedName>
        <fullName evidence="2">Alkaline phosphatase D family protein</fullName>
    </submittedName>
</protein>
<accession>A0ABS9D3N9</accession>
<dbReference type="InterPro" id="IPR018946">
    <property type="entry name" value="PhoD-like_MPP"/>
</dbReference>
<dbReference type="PANTHER" id="PTHR43606">
    <property type="entry name" value="PHOSPHATASE, PUTATIVE (AFU_ORTHOLOGUE AFUA_6G08710)-RELATED"/>
    <property type="match status" value="1"/>
</dbReference>
<dbReference type="PROSITE" id="PS51318">
    <property type="entry name" value="TAT"/>
    <property type="match status" value="1"/>
</dbReference>
<sequence length="789" mass="87647">MKNNITRRSALKMFAAGVVASSVTGCKTTANESSVESAKRGTQTHKDNWANTHDRVWLGGEYWANPMEDWTVKSGGAECLSQGGNRSIHSLTHQLTHLDQNFVMSVTLNRLQSAKNDGGAGIRLGAKSELNEYRSNCFALKGYDLGIKNEQLVLGSTKTSLTQNVDNQDVRLDLIGTAQSGAMALTLTATLVTSGTVIATLEHLVPANELLGNVALVSNFSNSATTRDELETKGKPGARYRFSDWTMQGEAFSVSEDNKFGPILWTMYTLSDSRSDKGFVMNLSAYTGALGEQDNQTIELQAFKNNKWVSLGTEKIHPEGWLATFRLNNWNEKHDTPFRVVYREKHSDGTETPDIYTGNIKANPSNKKLRMAALTCQNDYGFPYEPVAKNVEKLGPDLVFFSGDQIYESHGGFGIVRTPDNLAMLNYLRKFYQFGWAFKDVMRNQPTVCLPDDHDVLQGNLWGEGGATMQNIQKDPTAAILGGYIQSPKVVNMVHRTTLNHHPAPHDPTPTNGIGSYYGEMIYGGVSFAIIADRQWKSGPERINIEVGVTGQDEDKFSYNPKFNPPGLDLLGKRQEEFLVQWGKDWQGHNLKAVLSQTVFAGICTHQPTPNRFMKYDFDSSGWPASARNRAVGVMRDSMALHICGDTHLGSLSQYGVNKQRDSNWAFCTPAISAGWPRWWKPDSINMPYENRPTHNLADTGEFHDTFGNKMYIYAVGNPVVGKSGNRYVKAHEKGSGFGFITFDTEKLTYTMHAYKFLVDVTDGKASNQYPGWPVTIHQKENKGENLIG</sequence>
<organism evidence="2 3">
    <name type="scientific">Paraglaciecola algarum</name>
    <dbReference type="NCBI Taxonomy" id="3050085"/>
    <lineage>
        <taxon>Bacteria</taxon>
        <taxon>Pseudomonadati</taxon>
        <taxon>Pseudomonadota</taxon>
        <taxon>Gammaproteobacteria</taxon>
        <taxon>Alteromonadales</taxon>
        <taxon>Alteromonadaceae</taxon>
        <taxon>Paraglaciecola</taxon>
    </lineage>
</organism>
<dbReference type="InterPro" id="IPR038607">
    <property type="entry name" value="PhoD-like_sf"/>
</dbReference>
<dbReference type="Gene3D" id="3.60.21.70">
    <property type="entry name" value="PhoD-like phosphatase"/>
    <property type="match status" value="1"/>
</dbReference>
<dbReference type="Proteomes" id="UP001521137">
    <property type="component" value="Unassembled WGS sequence"/>
</dbReference>
<gene>
    <name evidence="2" type="ORF">L0668_02990</name>
</gene>
<dbReference type="InterPro" id="IPR006311">
    <property type="entry name" value="TAT_signal"/>
</dbReference>
<dbReference type="InterPro" id="IPR029052">
    <property type="entry name" value="Metallo-depent_PP-like"/>
</dbReference>
<dbReference type="Pfam" id="PF09423">
    <property type="entry name" value="PhoD"/>
    <property type="match status" value="1"/>
</dbReference>